<protein>
    <submittedName>
        <fullName evidence="1">Uncharacterized protein</fullName>
    </submittedName>
</protein>
<dbReference type="RefSeq" id="WP_132818925.1">
    <property type="nucleotide sequence ID" value="NZ_SMKI01000166.1"/>
</dbReference>
<sequence>MSPGRVAPVVTFVVPIVEFPGPEARGSSRVDPAEARLGTLSGALLATWAAMAGARALAAAALRAAAAAPHRAGEPQPPHGSPTEWQDATFAVSRANARLDVLHARVRRVAPPDGQGGEPSAAPARPELPPALVPAGLRLDEIHTWLALTDRTVRRAETELARQVASLCAAASEDDRPTATARRLWARRERALTDYAEARTEREAADALPPYTSPLPVAPALTAALAAELGEELLAGLDPAVPVAACARLQEGLGRAVELASHRPADALPLLHAARERAYAANWRAAGRRETAEWAAQQLRVLRQPRSTSGPAPEAALTALERAVEHGDPVDPRLRADISGQVAARRTALERLYVAELARRGGPGSRPPSTDGGAS</sequence>
<gene>
    <name evidence="1" type="ORF">E1283_17105</name>
</gene>
<dbReference type="EMBL" id="SMKI01000166">
    <property type="protein sequence ID" value="TDC74059.1"/>
    <property type="molecule type" value="Genomic_DNA"/>
</dbReference>
<reference evidence="1 2" key="1">
    <citation type="submission" date="2019-03" db="EMBL/GenBank/DDBJ databases">
        <title>Draft genome sequences of novel Actinobacteria.</title>
        <authorList>
            <person name="Sahin N."/>
            <person name="Ay H."/>
            <person name="Saygin H."/>
        </authorList>
    </citation>
    <scope>NUCLEOTIDE SEQUENCE [LARGE SCALE GENOMIC DNA]</scope>
    <source>
        <strain evidence="1 2">DSM 41900</strain>
    </source>
</reference>
<keyword evidence="2" id="KW-1185">Reference proteome</keyword>
<accession>A0A4R4TIC8</accession>
<dbReference type="Proteomes" id="UP000295345">
    <property type="component" value="Unassembled WGS sequence"/>
</dbReference>
<evidence type="ECO:0000313" key="2">
    <source>
        <dbReference type="Proteomes" id="UP000295345"/>
    </source>
</evidence>
<evidence type="ECO:0000313" key="1">
    <source>
        <dbReference type="EMBL" id="TDC74059.1"/>
    </source>
</evidence>
<dbReference type="AlphaFoldDB" id="A0A4R4TIC8"/>
<proteinExistence type="predicted"/>
<dbReference type="OrthoDB" id="4335609at2"/>
<comment type="caution">
    <text evidence="1">The sequence shown here is derived from an EMBL/GenBank/DDBJ whole genome shotgun (WGS) entry which is preliminary data.</text>
</comment>
<name>A0A4R4TIC8_9ACTN</name>
<organism evidence="1 2">
    <name type="scientific">Streptomyces hainanensis</name>
    <dbReference type="NCBI Taxonomy" id="402648"/>
    <lineage>
        <taxon>Bacteria</taxon>
        <taxon>Bacillati</taxon>
        <taxon>Actinomycetota</taxon>
        <taxon>Actinomycetes</taxon>
        <taxon>Kitasatosporales</taxon>
        <taxon>Streptomycetaceae</taxon>
        <taxon>Streptomyces</taxon>
    </lineage>
</organism>